<evidence type="ECO:0000256" key="1">
    <source>
        <dbReference type="ARBA" id="ARBA00008894"/>
    </source>
</evidence>
<keyword evidence="3" id="KW-0677">Repeat</keyword>
<dbReference type="Pfam" id="PF00931">
    <property type="entry name" value="NB-ARC"/>
    <property type="match status" value="1"/>
</dbReference>
<dbReference type="Gene3D" id="1.10.8.430">
    <property type="entry name" value="Helical domain of apoptotic protease-activating factors"/>
    <property type="match status" value="1"/>
</dbReference>
<keyword evidence="10" id="KW-1185">Reference proteome</keyword>
<keyword evidence="2" id="KW-0433">Leucine-rich repeat</keyword>
<organism evidence="9 10">
    <name type="scientific">Perilla frutescens var. hirtella</name>
    <name type="common">Perilla citriodora</name>
    <name type="synonym">Perilla setoyensis</name>
    <dbReference type="NCBI Taxonomy" id="608512"/>
    <lineage>
        <taxon>Eukaryota</taxon>
        <taxon>Viridiplantae</taxon>
        <taxon>Streptophyta</taxon>
        <taxon>Embryophyta</taxon>
        <taxon>Tracheophyta</taxon>
        <taxon>Spermatophyta</taxon>
        <taxon>Magnoliopsida</taxon>
        <taxon>eudicotyledons</taxon>
        <taxon>Gunneridae</taxon>
        <taxon>Pentapetalae</taxon>
        <taxon>asterids</taxon>
        <taxon>lamiids</taxon>
        <taxon>Lamiales</taxon>
        <taxon>Lamiaceae</taxon>
        <taxon>Nepetoideae</taxon>
        <taxon>Elsholtzieae</taxon>
        <taxon>Perilla</taxon>
    </lineage>
</organism>
<dbReference type="EMBL" id="SDAM02000119">
    <property type="protein sequence ID" value="KAH6828922.1"/>
    <property type="molecule type" value="Genomic_DNA"/>
</dbReference>
<dbReference type="GO" id="GO:0098542">
    <property type="term" value="P:defense response to other organism"/>
    <property type="evidence" value="ECO:0007669"/>
    <property type="project" value="TreeGrafter"/>
</dbReference>
<dbReference type="InterPro" id="IPR027417">
    <property type="entry name" value="P-loop_NTPase"/>
</dbReference>
<evidence type="ECO:0000256" key="4">
    <source>
        <dbReference type="ARBA" id="ARBA00022741"/>
    </source>
</evidence>
<dbReference type="InterPro" id="IPR042197">
    <property type="entry name" value="Apaf_helical"/>
</dbReference>
<evidence type="ECO:0000313" key="9">
    <source>
        <dbReference type="EMBL" id="KAH6828922.1"/>
    </source>
</evidence>
<accession>A0AAD4J889</accession>
<comment type="similarity">
    <text evidence="1">Belongs to the disease resistance NB-LRR family.</text>
</comment>
<feature type="domain" description="NB-ARC" evidence="7">
    <location>
        <begin position="162"/>
        <end position="332"/>
    </location>
</feature>
<dbReference type="SUPFAM" id="SSF52058">
    <property type="entry name" value="L domain-like"/>
    <property type="match status" value="1"/>
</dbReference>
<dbReference type="InterPro" id="IPR055414">
    <property type="entry name" value="LRR_R13L4/SHOC2-like"/>
</dbReference>
<dbReference type="GO" id="GO:0005524">
    <property type="term" value="F:ATP binding"/>
    <property type="evidence" value="ECO:0007669"/>
    <property type="project" value="UniProtKB-KW"/>
</dbReference>
<dbReference type="Pfam" id="PF23598">
    <property type="entry name" value="LRR_14"/>
    <property type="match status" value="1"/>
</dbReference>
<keyword evidence="4" id="KW-0547">Nucleotide-binding</keyword>
<evidence type="ECO:0008006" key="11">
    <source>
        <dbReference type="Google" id="ProtNLM"/>
    </source>
</evidence>
<proteinExistence type="inferred from homology"/>
<dbReference type="PANTHER" id="PTHR23155:SF1205">
    <property type="entry name" value="DISEASE RESISTANCE PROTEIN RPM1"/>
    <property type="match status" value="1"/>
</dbReference>
<sequence>MAGYGAVVSLQQTINRILESSRISLLPPSAEIIQLTYRELTPLQKTLKRLDRISKSKSRKKVNALDGRIKQAVWRFEDLLESHLSHQILSQQSEIDCVHLFSVDLQSLQHDVDSFIETVKDMEKMYVLELGSLPEVEEDESVSSRYDFGGSKAKMVGFSHLFDHAMDCLIREENTNYAYSLVGMPGSGKTTLADKLFRDPEVSRWFDHRVWVTVGRKYELREIKRHILAQLHPHIDEITQGDDKISEILKGTLERKRCLIVLDNVWDTEVLDHLRNSLPEKNNAVIRILLTTNLYNVAHHLSSYIVFASARSMPPLNEKESEDLLREKVFGEDARDFPHKLKKAAKKIAKNCDALPLMIVTVAHLLSIANKNDDPGFWNEVAENRNSGVMMEAHNQISKVLFPVYDCSPQSLKMLYLYLGAFPRDYEIPASKLMILLTAEGFLQQQTFDEIFDTKMHEFARMHNVVIFKQSNVNYRYVKACSLNPSWWHLFNREASKEKFLRVLNSGGDGLQGQRRLCLHSNFLFSFKEVNNLIKCDCASTARSLLCYGPYHPYSMPLDVGFKLLRVLDALKVRFYSFPVEILELVLLQYLALTYNGELPTSITKLFNLEILIIHPHVSIKSCGAPSNSYVPVQIWDMKELKHTEILGSNLPNPNCDVSLQKLSTLLGVSATSCTREVLTKLPNITKLGIQIELMPESGISIPLSFFSPFAELKNLDTLKCSVVNPELEYGSVAFLNPLWMIPSRLRKLHLSGLGYPWKDMEVIGLMPNLKVLKLRCYAFQGPKWETFGGPKRGSFLCLEYLVIEDTDLVEWEPGHGSFPKLCKLSIKHCYELEELRWPDVARSGVIEMVDCNPLAVTCAKKLKPTYEHDILRIISSFEELK</sequence>
<evidence type="ECO:0000256" key="6">
    <source>
        <dbReference type="ARBA" id="ARBA00022840"/>
    </source>
</evidence>
<evidence type="ECO:0000259" key="7">
    <source>
        <dbReference type="Pfam" id="PF00931"/>
    </source>
</evidence>
<dbReference type="Proteomes" id="UP001190926">
    <property type="component" value="Unassembled WGS sequence"/>
</dbReference>
<dbReference type="AlphaFoldDB" id="A0AAD4J889"/>
<keyword evidence="5" id="KW-0611">Plant defense</keyword>
<dbReference type="FunFam" id="3.40.50.300:FF:001091">
    <property type="entry name" value="Probable disease resistance protein At1g61300"/>
    <property type="match status" value="1"/>
</dbReference>
<dbReference type="PRINTS" id="PR00364">
    <property type="entry name" value="DISEASERSIST"/>
</dbReference>
<comment type="caution">
    <text evidence="9">The sequence shown here is derived from an EMBL/GenBank/DDBJ whole genome shotgun (WGS) entry which is preliminary data.</text>
</comment>
<protein>
    <recommendedName>
        <fullName evidence="11">NB-ARC domain-containing protein</fullName>
    </recommendedName>
</protein>
<dbReference type="InterPro" id="IPR002182">
    <property type="entry name" value="NB-ARC"/>
</dbReference>
<evidence type="ECO:0000256" key="2">
    <source>
        <dbReference type="ARBA" id="ARBA00022614"/>
    </source>
</evidence>
<evidence type="ECO:0000313" key="10">
    <source>
        <dbReference type="Proteomes" id="UP001190926"/>
    </source>
</evidence>
<dbReference type="InterPro" id="IPR032675">
    <property type="entry name" value="LRR_dom_sf"/>
</dbReference>
<dbReference type="PANTHER" id="PTHR23155">
    <property type="entry name" value="DISEASE RESISTANCE PROTEIN RP"/>
    <property type="match status" value="1"/>
</dbReference>
<dbReference type="InterPro" id="IPR044974">
    <property type="entry name" value="Disease_R_plants"/>
</dbReference>
<dbReference type="SUPFAM" id="SSF52540">
    <property type="entry name" value="P-loop containing nucleoside triphosphate hydrolases"/>
    <property type="match status" value="1"/>
</dbReference>
<dbReference type="Gene3D" id="3.40.50.300">
    <property type="entry name" value="P-loop containing nucleotide triphosphate hydrolases"/>
    <property type="match status" value="1"/>
</dbReference>
<name>A0AAD4J889_PERFH</name>
<dbReference type="Gene3D" id="3.80.10.10">
    <property type="entry name" value="Ribonuclease Inhibitor"/>
    <property type="match status" value="1"/>
</dbReference>
<feature type="domain" description="Disease resistance R13L4/SHOC-2-like LRR" evidence="8">
    <location>
        <begin position="543"/>
        <end position="828"/>
    </location>
</feature>
<dbReference type="Gene3D" id="1.20.5.4130">
    <property type="match status" value="1"/>
</dbReference>
<keyword evidence="6" id="KW-0067">ATP-binding</keyword>
<reference evidence="9 10" key="1">
    <citation type="journal article" date="2021" name="Nat. Commun.">
        <title>Incipient diploidization of the medicinal plant Perilla within 10,000 years.</title>
        <authorList>
            <person name="Zhang Y."/>
            <person name="Shen Q."/>
            <person name="Leng L."/>
            <person name="Zhang D."/>
            <person name="Chen S."/>
            <person name="Shi Y."/>
            <person name="Ning Z."/>
            <person name="Chen S."/>
        </authorList>
    </citation>
    <scope>NUCLEOTIDE SEQUENCE [LARGE SCALE GENOMIC DNA]</scope>
    <source>
        <strain evidence="10">cv. PC099</strain>
    </source>
</reference>
<evidence type="ECO:0000256" key="5">
    <source>
        <dbReference type="ARBA" id="ARBA00022821"/>
    </source>
</evidence>
<evidence type="ECO:0000259" key="8">
    <source>
        <dbReference type="Pfam" id="PF23598"/>
    </source>
</evidence>
<evidence type="ECO:0000256" key="3">
    <source>
        <dbReference type="ARBA" id="ARBA00022737"/>
    </source>
</evidence>
<dbReference type="GO" id="GO:0043531">
    <property type="term" value="F:ADP binding"/>
    <property type="evidence" value="ECO:0007669"/>
    <property type="project" value="InterPro"/>
</dbReference>
<gene>
    <name evidence="9" type="ORF">C2S53_013489</name>
</gene>